<protein>
    <submittedName>
        <fullName evidence="1">Uncharacterized protein</fullName>
    </submittedName>
</protein>
<name>A0A5B7CYZ5_PORTR</name>
<evidence type="ECO:0000313" key="1">
    <source>
        <dbReference type="EMBL" id="MPC14498.1"/>
    </source>
</evidence>
<organism evidence="1 2">
    <name type="scientific">Portunus trituberculatus</name>
    <name type="common">Swimming crab</name>
    <name type="synonym">Neptunus trituberculatus</name>
    <dbReference type="NCBI Taxonomy" id="210409"/>
    <lineage>
        <taxon>Eukaryota</taxon>
        <taxon>Metazoa</taxon>
        <taxon>Ecdysozoa</taxon>
        <taxon>Arthropoda</taxon>
        <taxon>Crustacea</taxon>
        <taxon>Multicrustacea</taxon>
        <taxon>Malacostraca</taxon>
        <taxon>Eumalacostraca</taxon>
        <taxon>Eucarida</taxon>
        <taxon>Decapoda</taxon>
        <taxon>Pleocyemata</taxon>
        <taxon>Brachyura</taxon>
        <taxon>Eubrachyura</taxon>
        <taxon>Portunoidea</taxon>
        <taxon>Portunidae</taxon>
        <taxon>Portuninae</taxon>
        <taxon>Portunus</taxon>
    </lineage>
</organism>
<accession>A0A5B7CYZ5</accession>
<dbReference type="AlphaFoldDB" id="A0A5B7CYZ5"/>
<keyword evidence="2" id="KW-1185">Reference proteome</keyword>
<proteinExistence type="predicted"/>
<reference evidence="1 2" key="1">
    <citation type="submission" date="2019-05" db="EMBL/GenBank/DDBJ databases">
        <title>Another draft genome of Portunus trituberculatus and its Hox gene families provides insights of decapod evolution.</title>
        <authorList>
            <person name="Jeong J.-H."/>
            <person name="Song I."/>
            <person name="Kim S."/>
            <person name="Choi T."/>
            <person name="Kim D."/>
            <person name="Ryu S."/>
            <person name="Kim W."/>
        </authorList>
    </citation>
    <scope>NUCLEOTIDE SEQUENCE [LARGE SCALE GENOMIC DNA]</scope>
    <source>
        <tissue evidence="1">Muscle</tissue>
    </source>
</reference>
<sequence>MDDTQFIKVYGPVPRFPHVAIYRLDGKKDDHLDRPLLARHTLDFPVPLRTKGTVCRWGERGSTSSGDCQSDTLTTRVRRVCVRINTLKGHPGRSSNDTGV</sequence>
<comment type="caution">
    <text evidence="1">The sequence shown here is derived from an EMBL/GenBank/DDBJ whole genome shotgun (WGS) entry which is preliminary data.</text>
</comment>
<dbReference type="EMBL" id="VSRR010000355">
    <property type="protein sequence ID" value="MPC14498.1"/>
    <property type="molecule type" value="Genomic_DNA"/>
</dbReference>
<dbReference type="Proteomes" id="UP000324222">
    <property type="component" value="Unassembled WGS sequence"/>
</dbReference>
<evidence type="ECO:0000313" key="2">
    <source>
        <dbReference type="Proteomes" id="UP000324222"/>
    </source>
</evidence>
<gene>
    <name evidence="1" type="ORF">E2C01_007265</name>
</gene>